<evidence type="ECO:0000256" key="4">
    <source>
        <dbReference type="ARBA" id="ARBA00022701"/>
    </source>
</evidence>
<dbReference type="InterPro" id="IPR036859">
    <property type="entry name" value="CAP-Gly_dom_sf"/>
</dbReference>
<feature type="region of interest" description="Disordered" evidence="9">
    <location>
        <begin position="172"/>
        <end position="191"/>
    </location>
</feature>
<dbReference type="AlphaFoldDB" id="A0A1U7LI80"/>
<dbReference type="GO" id="GO:0030286">
    <property type="term" value="C:dynein complex"/>
    <property type="evidence" value="ECO:0007669"/>
    <property type="project" value="UniProtKB-KW"/>
</dbReference>
<evidence type="ECO:0000313" key="12">
    <source>
        <dbReference type="Proteomes" id="UP000186594"/>
    </source>
</evidence>
<dbReference type="InterPro" id="IPR000938">
    <property type="entry name" value="CAP-Gly_domain"/>
</dbReference>
<comment type="subcellular location">
    <subcellularLocation>
        <location evidence="1">Cytoplasm</location>
        <location evidence="1">Cytoskeleton</location>
    </subcellularLocation>
</comment>
<keyword evidence="7" id="KW-0206">Cytoskeleton</keyword>
<keyword evidence="5" id="KW-0243">Dynein</keyword>
<dbReference type="SMART" id="SM01052">
    <property type="entry name" value="CAP_GLY"/>
    <property type="match status" value="1"/>
</dbReference>
<evidence type="ECO:0000256" key="8">
    <source>
        <dbReference type="SAM" id="Coils"/>
    </source>
</evidence>
<dbReference type="InterPro" id="IPR022157">
    <property type="entry name" value="Dynactin"/>
</dbReference>
<comment type="caution">
    <text evidence="11">The sequence shown here is derived from an EMBL/GenBank/DDBJ whole genome shotgun (WGS) entry which is preliminary data.</text>
</comment>
<feature type="domain" description="CAP-Gly" evidence="10">
    <location>
        <begin position="33"/>
        <end position="75"/>
    </location>
</feature>
<evidence type="ECO:0000256" key="7">
    <source>
        <dbReference type="ARBA" id="ARBA00023212"/>
    </source>
</evidence>
<keyword evidence="6 8" id="KW-0175">Coiled coil</keyword>
<feature type="compositionally biased region" description="Low complexity" evidence="9">
    <location>
        <begin position="174"/>
        <end position="191"/>
    </location>
</feature>
<gene>
    <name evidence="11" type="ORF">NEOLI_002704</name>
</gene>
<evidence type="ECO:0000313" key="11">
    <source>
        <dbReference type="EMBL" id="OLL22303.1"/>
    </source>
</evidence>
<evidence type="ECO:0000256" key="6">
    <source>
        <dbReference type="ARBA" id="ARBA00023054"/>
    </source>
</evidence>
<sequence>MERSSTLSKRQLSLDIGTRVLVNGAIGTVRFIGTTDFSAGKWVGIELDTPSGKNNGFVGDKKYFECRHNHGIFVRPTLPKIIDQGVQAADLNLEQPLQPEGQMKPPQAVPRSMPVPRLNTSTSQLRSPTPSGLRSPSPRKSILQTSQYQTSSPIRQVQRASLPASVNTSAVLNQSGQTRSASSQSSIGRSQSSLRGLLSISGPKVEHVSVSSVDVASHELVKEITFENVGQNKRASSLAITRSTSPVANRNPSSTSKEVEELAAKLRIFEQKRADDRKKIKELEQAATDRESWESIRSKLQTKMASMQSEIKDLRKSLDSAEEMKAVLESKITENTEVVEMATLDREMAEERSEVLQMELAALKERMEELSIENDILKAENGEMNRDVPPEERTSAGWLQLEKQNERLREALMRLRDVTSANENKLKEDLKEFEMEVSELQGFRGNASEKIERLEGTVDELRVQLDAALGAEEMLEELTEKNMSMSEKIEEMKLNIEDLEALREVNDELDINHVEAEKQLIEELDHRDILIREQAKRIRQSEEMNLDYENMIGKFRELVASLQSDIEELRQAQKSSETETKDLSSRTRAMMELNSKLQKSSNKAQVKAIELEMRKLEALEAVDQLSMIQAYLFSFEDERVSIEGLLRLKRISFKSNLLLTFLHERHSSETPGKTDEDLIALTDICDKLVWISGTSKRFVVHFSNCSAQEFTSCAGIQYEVEPIEKTLSRFLNQLKTDDFKETHAVEELGRSLAILTHLAENHVMQLAIDLPEEYTALCSILQGHMDSVTFTLELCERQLRKRTEKVEECEEQLEHWVSLVAHAKTSRVQATKLGRVVDDLKVRSLALEPESIQKFQSAASSCRQLAFIGKAVVRYLANAREEGKSFSFYDLQCSIQDCSKELPLDKQSNPLLAFDKWVVITTESLVELNAIAHDLNRTHEFDGVEVAPWIFRARNVKDAKVTDIDTTEKLSRTQAEVKELIMQLRLKDKYLEESSVQIDLLKSRMGGAKKQFEQLTQLEADLANSATRAKQYEEMIENLNSEIQNLEEEAAKWKKMASEAKPSEFDTNNKDSTLNRRSLIYDSKALLKEIHTLKEAIRFLQEHNYHLRITEDLQWLQEPLLKKYDEEVVTLRQQTLENGRHLDILKFTTSCTLVDLKSTPQPGTGWKSIKKLPQYKHLRQQENFECLRARQNTMIEKLKNLPWRVPLHIGSFNPSNHIAVI</sequence>
<evidence type="ECO:0000256" key="3">
    <source>
        <dbReference type="ARBA" id="ARBA00022490"/>
    </source>
</evidence>
<reference evidence="11 12" key="1">
    <citation type="submission" date="2016-04" db="EMBL/GenBank/DDBJ databases">
        <title>Evolutionary innovation and constraint leading to complex multicellularity in the Ascomycota.</title>
        <authorList>
            <person name="Cisse O."/>
            <person name="Nguyen A."/>
            <person name="Hewitt D.A."/>
            <person name="Jedd G."/>
            <person name="Stajich J.E."/>
        </authorList>
    </citation>
    <scope>NUCLEOTIDE SEQUENCE [LARGE SCALE GENOMIC DNA]</scope>
    <source>
        <strain evidence="11 12">DAH-3</strain>
    </source>
</reference>
<evidence type="ECO:0000256" key="1">
    <source>
        <dbReference type="ARBA" id="ARBA00004245"/>
    </source>
</evidence>
<feature type="compositionally biased region" description="Polar residues" evidence="9">
    <location>
        <begin position="142"/>
        <end position="161"/>
    </location>
</feature>
<feature type="coiled-coil region" evidence="8">
    <location>
        <begin position="259"/>
        <end position="519"/>
    </location>
</feature>
<feature type="coiled-coil region" evidence="8">
    <location>
        <begin position="552"/>
        <end position="619"/>
    </location>
</feature>
<evidence type="ECO:0000256" key="2">
    <source>
        <dbReference type="ARBA" id="ARBA00011010"/>
    </source>
</evidence>
<proteinExistence type="inferred from homology"/>
<feature type="region of interest" description="Disordered" evidence="9">
    <location>
        <begin position="97"/>
        <end position="161"/>
    </location>
</feature>
<feature type="compositionally biased region" description="Polar residues" evidence="9">
    <location>
        <begin position="118"/>
        <end position="134"/>
    </location>
</feature>
<dbReference type="OMA" id="LFEMEPV"/>
<keyword evidence="12" id="KW-1185">Reference proteome</keyword>
<dbReference type="Pfam" id="PF12455">
    <property type="entry name" value="Dynactin"/>
    <property type="match status" value="1"/>
</dbReference>
<feature type="coiled-coil region" evidence="8">
    <location>
        <begin position="1015"/>
        <end position="1056"/>
    </location>
</feature>
<dbReference type="GO" id="GO:0005874">
    <property type="term" value="C:microtubule"/>
    <property type="evidence" value="ECO:0007669"/>
    <property type="project" value="UniProtKB-KW"/>
</dbReference>
<evidence type="ECO:0000256" key="5">
    <source>
        <dbReference type="ARBA" id="ARBA00023017"/>
    </source>
</evidence>
<dbReference type="Pfam" id="PF01302">
    <property type="entry name" value="CAP_GLY"/>
    <property type="match status" value="1"/>
</dbReference>
<dbReference type="SUPFAM" id="SSF74924">
    <property type="entry name" value="Cap-Gly domain"/>
    <property type="match status" value="1"/>
</dbReference>
<keyword evidence="4" id="KW-0493">Microtubule</keyword>
<dbReference type="EMBL" id="LXFE01003523">
    <property type="protein sequence ID" value="OLL22303.1"/>
    <property type="molecule type" value="Genomic_DNA"/>
</dbReference>
<dbReference type="STRING" id="1198029.A0A1U7LI80"/>
<dbReference type="PROSITE" id="PS50245">
    <property type="entry name" value="CAP_GLY_2"/>
    <property type="match status" value="1"/>
</dbReference>
<organism evidence="11 12">
    <name type="scientific">Neolecta irregularis (strain DAH-3)</name>
    <dbReference type="NCBI Taxonomy" id="1198029"/>
    <lineage>
        <taxon>Eukaryota</taxon>
        <taxon>Fungi</taxon>
        <taxon>Dikarya</taxon>
        <taxon>Ascomycota</taxon>
        <taxon>Taphrinomycotina</taxon>
        <taxon>Neolectales</taxon>
        <taxon>Neolectaceae</taxon>
        <taxon>Neolecta</taxon>
    </lineage>
</organism>
<comment type="similarity">
    <text evidence="2">Belongs to the dynactin 150 kDa subunit family.</text>
</comment>
<dbReference type="Gene3D" id="2.30.30.190">
    <property type="entry name" value="CAP Gly-rich-like domain"/>
    <property type="match status" value="1"/>
</dbReference>
<protein>
    <submittedName>
        <fullName evidence="11">Dynactin, isoform</fullName>
    </submittedName>
</protein>
<feature type="region of interest" description="Disordered" evidence="9">
    <location>
        <begin position="232"/>
        <end position="256"/>
    </location>
</feature>
<keyword evidence="3" id="KW-0963">Cytoplasm</keyword>
<accession>A0A1U7LI80</accession>
<dbReference type="Proteomes" id="UP000186594">
    <property type="component" value="Unassembled WGS sequence"/>
</dbReference>
<evidence type="ECO:0000256" key="9">
    <source>
        <dbReference type="SAM" id="MobiDB-lite"/>
    </source>
</evidence>
<name>A0A1U7LI80_NEOID</name>
<dbReference type="OrthoDB" id="2130750at2759"/>
<dbReference type="PANTHER" id="PTHR18916">
    <property type="entry name" value="DYNACTIN 1-RELATED MICROTUBULE-BINDING"/>
    <property type="match status" value="1"/>
</dbReference>
<evidence type="ECO:0000259" key="10">
    <source>
        <dbReference type="PROSITE" id="PS50245"/>
    </source>
</evidence>